<evidence type="ECO:0000313" key="1">
    <source>
        <dbReference type="EMBL" id="CCI19564.1"/>
    </source>
</evidence>
<dbReference type="EMBL" id="CAIM01000468">
    <property type="protein sequence ID" value="CCI19564.1"/>
    <property type="molecule type" value="Genomic_DNA"/>
</dbReference>
<dbReference type="InterPro" id="IPR025149">
    <property type="entry name" value="DUF4090"/>
</dbReference>
<evidence type="ECO:0000313" key="2">
    <source>
        <dbReference type="Proteomes" id="UP000003613"/>
    </source>
</evidence>
<dbReference type="HOGENOM" id="CLU_161318_0_0_3"/>
<dbReference type="Proteomes" id="UP000003613">
    <property type="component" value="Unassembled WGS sequence"/>
</dbReference>
<proteinExistence type="predicted"/>
<sequence length="105" mass="11655">MILYIVFMSTETNLTTTTGADAIDVAIANGIDFDGSPIPQAKLELYHRVMGLEAGRQRSGVSNTMRSRIVRIGAKHIPQEELNQLLLAADFAPLKDKEIAFYYLK</sequence>
<gene>
    <name evidence="1" type="ORF">MICAF_520008</name>
</gene>
<accession>I4HBZ0</accession>
<organism evidence="1 2">
    <name type="scientific">Microcystis aeruginosa PCC 9807</name>
    <dbReference type="NCBI Taxonomy" id="1160283"/>
    <lineage>
        <taxon>Bacteria</taxon>
        <taxon>Bacillati</taxon>
        <taxon>Cyanobacteriota</taxon>
        <taxon>Cyanophyceae</taxon>
        <taxon>Oscillatoriophycideae</taxon>
        <taxon>Chroococcales</taxon>
        <taxon>Microcystaceae</taxon>
        <taxon>Microcystis</taxon>
    </lineage>
</organism>
<comment type="caution">
    <text evidence="1">The sequence shown here is derived from an EMBL/GenBank/DDBJ whole genome shotgun (WGS) entry which is preliminary data.</text>
</comment>
<dbReference type="AlphaFoldDB" id="I4HBZ0"/>
<name>I4HBZ0_MICAE</name>
<reference evidence="1 2" key="1">
    <citation type="submission" date="2012-04" db="EMBL/GenBank/DDBJ databases">
        <authorList>
            <person name="Genoscope - CEA"/>
        </authorList>
    </citation>
    <scope>NUCLEOTIDE SEQUENCE [LARGE SCALE GENOMIC DNA]</scope>
    <source>
        <strain evidence="1 2">9807</strain>
    </source>
</reference>
<evidence type="ECO:0008006" key="3">
    <source>
        <dbReference type="Google" id="ProtNLM"/>
    </source>
</evidence>
<dbReference type="Pfam" id="PF13319">
    <property type="entry name" value="DUF4090"/>
    <property type="match status" value="1"/>
</dbReference>
<protein>
    <recommendedName>
        <fullName evidence="3">DUF4090 domain-containing protein</fullName>
    </recommendedName>
</protein>